<accession>A0A940N027</accession>
<dbReference type="InterPro" id="IPR051311">
    <property type="entry name" value="DedA_domain"/>
</dbReference>
<sequence length="193" mass="21003">MLRALYDRIIALSAHPRAPTWLGVVSFAESSFFPIPPDAMLIPMCLARPDRAYRYALICTIASVLGGLLGYFIGAFLFEAVAQPVLAAYGHADALATFTGWFERWGAAVILIKGLTPIPYKVVTIAAGAAHFSLIVFFVCSVITRGARFFLLAWLLRRFGPPARVFIEKRLNLIAGVTALAIVAGFVALRFLA</sequence>
<protein>
    <submittedName>
        <fullName evidence="3">DedA family protein</fullName>
    </submittedName>
</protein>
<evidence type="ECO:0000259" key="2">
    <source>
        <dbReference type="Pfam" id="PF09335"/>
    </source>
</evidence>
<feature type="domain" description="VTT" evidence="2">
    <location>
        <begin position="56"/>
        <end position="154"/>
    </location>
</feature>
<keyword evidence="1" id="KW-0812">Transmembrane</keyword>
<dbReference type="PANTHER" id="PTHR42709:SF11">
    <property type="entry name" value="DEDA FAMILY PROTEIN"/>
    <property type="match status" value="1"/>
</dbReference>
<keyword evidence="1" id="KW-0472">Membrane</keyword>
<dbReference type="PANTHER" id="PTHR42709">
    <property type="entry name" value="ALKALINE PHOSPHATASE LIKE PROTEIN"/>
    <property type="match status" value="1"/>
</dbReference>
<dbReference type="Pfam" id="PF09335">
    <property type="entry name" value="VTT_dom"/>
    <property type="match status" value="1"/>
</dbReference>
<dbReference type="EMBL" id="JAGIZA010000009">
    <property type="protein sequence ID" value="MBP0494297.1"/>
    <property type="molecule type" value="Genomic_DNA"/>
</dbReference>
<dbReference type="AlphaFoldDB" id="A0A940N027"/>
<evidence type="ECO:0000313" key="3">
    <source>
        <dbReference type="EMBL" id="MBP0494297.1"/>
    </source>
</evidence>
<gene>
    <name evidence="3" type="ORF">J5Y10_16030</name>
</gene>
<organism evidence="3 4">
    <name type="scientific">Roseomonas indoligenes</name>
    <dbReference type="NCBI Taxonomy" id="2820811"/>
    <lineage>
        <taxon>Bacteria</taxon>
        <taxon>Pseudomonadati</taxon>
        <taxon>Pseudomonadota</taxon>
        <taxon>Alphaproteobacteria</taxon>
        <taxon>Acetobacterales</taxon>
        <taxon>Roseomonadaceae</taxon>
        <taxon>Roseomonas</taxon>
    </lineage>
</organism>
<dbReference type="InterPro" id="IPR032816">
    <property type="entry name" value="VTT_dom"/>
</dbReference>
<evidence type="ECO:0000313" key="4">
    <source>
        <dbReference type="Proteomes" id="UP000677537"/>
    </source>
</evidence>
<feature type="transmembrane region" description="Helical" evidence="1">
    <location>
        <begin position="125"/>
        <end position="151"/>
    </location>
</feature>
<dbReference type="RefSeq" id="WP_209375039.1">
    <property type="nucleotide sequence ID" value="NZ_JAGIZA010000009.1"/>
</dbReference>
<keyword evidence="4" id="KW-1185">Reference proteome</keyword>
<comment type="caution">
    <text evidence="3">The sequence shown here is derived from an EMBL/GenBank/DDBJ whole genome shotgun (WGS) entry which is preliminary data.</text>
</comment>
<evidence type="ECO:0000256" key="1">
    <source>
        <dbReference type="SAM" id="Phobius"/>
    </source>
</evidence>
<reference evidence="3" key="1">
    <citation type="submission" date="2021-03" db="EMBL/GenBank/DDBJ databases">
        <authorList>
            <person name="So Y."/>
        </authorList>
    </citation>
    <scope>NUCLEOTIDE SEQUENCE</scope>
    <source>
        <strain evidence="3">SG15</strain>
    </source>
</reference>
<dbReference type="GO" id="GO:0005886">
    <property type="term" value="C:plasma membrane"/>
    <property type="evidence" value="ECO:0007669"/>
    <property type="project" value="TreeGrafter"/>
</dbReference>
<dbReference type="Proteomes" id="UP000677537">
    <property type="component" value="Unassembled WGS sequence"/>
</dbReference>
<name>A0A940N027_9PROT</name>
<feature type="transmembrane region" description="Helical" evidence="1">
    <location>
        <begin position="171"/>
        <end position="192"/>
    </location>
</feature>
<keyword evidence="1" id="KW-1133">Transmembrane helix</keyword>
<proteinExistence type="predicted"/>
<feature type="transmembrane region" description="Helical" evidence="1">
    <location>
        <begin position="55"/>
        <end position="78"/>
    </location>
</feature>